<organism evidence="4 5">
    <name type="scientific">Euphydryas editha</name>
    <name type="common">Edith's checkerspot</name>
    <dbReference type="NCBI Taxonomy" id="104508"/>
    <lineage>
        <taxon>Eukaryota</taxon>
        <taxon>Metazoa</taxon>
        <taxon>Ecdysozoa</taxon>
        <taxon>Arthropoda</taxon>
        <taxon>Hexapoda</taxon>
        <taxon>Insecta</taxon>
        <taxon>Pterygota</taxon>
        <taxon>Neoptera</taxon>
        <taxon>Endopterygota</taxon>
        <taxon>Lepidoptera</taxon>
        <taxon>Glossata</taxon>
        <taxon>Ditrysia</taxon>
        <taxon>Papilionoidea</taxon>
        <taxon>Nymphalidae</taxon>
        <taxon>Nymphalinae</taxon>
        <taxon>Euphydryas</taxon>
    </lineage>
</organism>
<keyword evidence="5" id="KW-1185">Reference proteome</keyword>
<evidence type="ECO:0000256" key="2">
    <source>
        <dbReference type="SAM" id="MobiDB-lite"/>
    </source>
</evidence>
<evidence type="ECO:0000313" key="4">
    <source>
        <dbReference type="EMBL" id="CAH2093506.1"/>
    </source>
</evidence>
<dbReference type="Proteomes" id="UP001153954">
    <property type="component" value="Unassembled WGS sequence"/>
</dbReference>
<feature type="compositionally biased region" description="Polar residues" evidence="2">
    <location>
        <begin position="21"/>
        <end position="35"/>
    </location>
</feature>
<feature type="compositionally biased region" description="Pro residues" evidence="2">
    <location>
        <begin position="1"/>
        <end position="11"/>
    </location>
</feature>
<dbReference type="EMBL" id="CAKOGL010000013">
    <property type="protein sequence ID" value="CAH2093506.1"/>
    <property type="molecule type" value="Genomic_DNA"/>
</dbReference>
<sequence>MPPKKTSPISPPKKISRKSDTNYTDYEDSNNQSSRSRGRVRQPDDEVSVFMAEIKKSFEIFKNQQNVIQITIKDVQNNNNDIIKSMDFISKQYEEMKDKLIKLETERRSHLAYIQSLEIKIDNLETSQKQTSIEIRNLPVQQTETKSDLLNLVKKIGMVTKINIDENNVIDIYRLNKNKAVVAEFSSVLLKEKILNSIKNHNKINKDNKLNTTHLQLRGENKPIYIGELLTQKAKRLFYLARDFKYKNGYEFCWTTHGKIFLRKSAGAQSHRIDSENDLNHLSSPAPPKL</sequence>
<dbReference type="InterPro" id="IPR057251">
    <property type="entry name" value="FP_C"/>
</dbReference>
<proteinExistence type="predicted"/>
<dbReference type="AlphaFoldDB" id="A0AAU9U365"/>
<accession>A0AAU9U365</accession>
<dbReference type="Pfam" id="PF25298">
    <property type="entry name" value="Baculo_FP_2nd"/>
    <property type="match status" value="1"/>
</dbReference>
<feature type="domain" description="FP protein C-terminal" evidence="3">
    <location>
        <begin position="231"/>
        <end position="282"/>
    </location>
</feature>
<keyword evidence="1" id="KW-0175">Coiled coil</keyword>
<evidence type="ECO:0000259" key="3">
    <source>
        <dbReference type="Pfam" id="PF25298"/>
    </source>
</evidence>
<name>A0AAU9U365_EUPED</name>
<gene>
    <name evidence="4" type="ORF">EEDITHA_LOCUS9165</name>
</gene>
<evidence type="ECO:0000256" key="1">
    <source>
        <dbReference type="SAM" id="Coils"/>
    </source>
</evidence>
<evidence type="ECO:0000313" key="5">
    <source>
        <dbReference type="Proteomes" id="UP001153954"/>
    </source>
</evidence>
<reference evidence="4" key="1">
    <citation type="submission" date="2022-03" db="EMBL/GenBank/DDBJ databases">
        <authorList>
            <person name="Tunstrom K."/>
        </authorList>
    </citation>
    <scope>NUCLEOTIDE SEQUENCE</scope>
</reference>
<comment type="caution">
    <text evidence="4">The sequence shown here is derived from an EMBL/GenBank/DDBJ whole genome shotgun (WGS) entry which is preliminary data.</text>
</comment>
<feature type="region of interest" description="Disordered" evidence="2">
    <location>
        <begin position="1"/>
        <end position="44"/>
    </location>
</feature>
<protein>
    <recommendedName>
        <fullName evidence="3">FP protein C-terminal domain-containing protein</fullName>
    </recommendedName>
</protein>
<feature type="coiled-coil region" evidence="1">
    <location>
        <begin position="86"/>
        <end position="134"/>
    </location>
</feature>